<keyword evidence="2" id="KW-0805">Transcription regulation</keyword>
<evidence type="ECO:0000256" key="4">
    <source>
        <dbReference type="ARBA" id="ARBA00023163"/>
    </source>
</evidence>
<dbReference type="Pfam" id="PF03466">
    <property type="entry name" value="LysR_substrate"/>
    <property type="match status" value="1"/>
</dbReference>
<dbReference type="GO" id="GO:0003677">
    <property type="term" value="F:DNA binding"/>
    <property type="evidence" value="ECO:0007669"/>
    <property type="project" value="UniProtKB-KW"/>
</dbReference>
<dbReference type="InterPro" id="IPR036390">
    <property type="entry name" value="WH_DNA-bd_sf"/>
</dbReference>
<dbReference type="InterPro" id="IPR050950">
    <property type="entry name" value="HTH-type_LysR_regulators"/>
</dbReference>
<reference evidence="6 7" key="1">
    <citation type="journal article" date="2014" name="Genome Announc.">
        <title>Draft Genome Sequence of Advenella kashmirensis Strain W13003, a Polycyclic Aromatic Hydrocarbon-Degrading Bacterium.</title>
        <authorList>
            <person name="Wang X."/>
            <person name="Jin D."/>
            <person name="Zhou L."/>
            <person name="Wu L."/>
            <person name="An W."/>
            <person name="Zhao L."/>
        </authorList>
    </citation>
    <scope>NUCLEOTIDE SEQUENCE [LARGE SCALE GENOMIC DNA]</scope>
    <source>
        <strain evidence="6 7">W13003</strain>
    </source>
</reference>
<dbReference type="EMBL" id="AYXT01000009">
    <property type="protein sequence ID" value="ETF02702.1"/>
    <property type="molecule type" value="Genomic_DNA"/>
</dbReference>
<feature type="domain" description="HTH lysR-type" evidence="5">
    <location>
        <begin position="17"/>
        <end position="73"/>
    </location>
</feature>
<dbReference type="PATRIC" id="fig|1424334.3.peg.1517"/>
<dbReference type="InterPro" id="IPR000847">
    <property type="entry name" value="LysR_HTH_N"/>
</dbReference>
<keyword evidence="3" id="KW-0238">DNA-binding</keyword>
<sequence>MQPDHSATDFQITLSADLNRWRFFVVIAEIGSLTRAAAFLDSNQSLLSRQLNALERECGVRLFNRTGRGVALTEAGSRIFDRVVALLREAEHLDQSLQEYIKAPAGTVTLACFGSIGAALVSRLYSDLRNDAPGVRLRYLEGNVGQIESWLLDGRADIGILYRYGDTLPEQEFELATVDSYLIGASGDPHTTGPDVEFSQLKDVSFVLPVASNELRNKMEALAREMGFSIDTAMETNSLTLMKQFAAQCGLHTTLPIHAVSQDIASGRLQASRIVNPPIKRMISMAISRTKGPSRAVSLVSSRLLDLSRSMLVE</sequence>
<evidence type="ECO:0000256" key="2">
    <source>
        <dbReference type="ARBA" id="ARBA00023015"/>
    </source>
</evidence>
<dbReference type="SUPFAM" id="SSF53850">
    <property type="entry name" value="Periplasmic binding protein-like II"/>
    <property type="match status" value="1"/>
</dbReference>
<dbReference type="RefSeq" id="WP_024004496.1">
    <property type="nucleotide sequence ID" value="NZ_KI650979.1"/>
</dbReference>
<protein>
    <submittedName>
        <fullName evidence="6">LysR family transcriptional regulator</fullName>
    </submittedName>
</protein>
<dbReference type="eggNOG" id="COG0583">
    <property type="taxonomic scope" value="Bacteria"/>
</dbReference>
<dbReference type="Proteomes" id="UP000018733">
    <property type="component" value="Unassembled WGS sequence"/>
</dbReference>
<dbReference type="GO" id="GO:0003700">
    <property type="term" value="F:DNA-binding transcription factor activity"/>
    <property type="evidence" value="ECO:0007669"/>
    <property type="project" value="InterPro"/>
</dbReference>
<evidence type="ECO:0000256" key="1">
    <source>
        <dbReference type="ARBA" id="ARBA00009437"/>
    </source>
</evidence>
<proteinExistence type="inferred from homology"/>
<accession>V8QST8</accession>
<comment type="caution">
    <text evidence="6">The sequence shown here is derived from an EMBL/GenBank/DDBJ whole genome shotgun (WGS) entry which is preliminary data.</text>
</comment>
<dbReference type="SUPFAM" id="SSF46785">
    <property type="entry name" value="Winged helix' DNA-binding domain"/>
    <property type="match status" value="1"/>
</dbReference>
<dbReference type="OrthoDB" id="8587114at2"/>
<evidence type="ECO:0000259" key="5">
    <source>
        <dbReference type="PROSITE" id="PS50931"/>
    </source>
</evidence>
<evidence type="ECO:0000313" key="6">
    <source>
        <dbReference type="EMBL" id="ETF02702.1"/>
    </source>
</evidence>
<dbReference type="InterPro" id="IPR036388">
    <property type="entry name" value="WH-like_DNA-bd_sf"/>
</dbReference>
<name>V8QST8_9BURK</name>
<keyword evidence="4" id="KW-0804">Transcription</keyword>
<dbReference type="GO" id="GO:0005829">
    <property type="term" value="C:cytosol"/>
    <property type="evidence" value="ECO:0007669"/>
    <property type="project" value="TreeGrafter"/>
</dbReference>
<evidence type="ECO:0000313" key="7">
    <source>
        <dbReference type="Proteomes" id="UP000018733"/>
    </source>
</evidence>
<dbReference type="Gene3D" id="1.10.10.10">
    <property type="entry name" value="Winged helix-like DNA-binding domain superfamily/Winged helix DNA-binding domain"/>
    <property type="match status" value="1"/>
</dbReference>
<dbReference type="Pfam" id="PF00126">
    <property type="entry name" value="HTH_1"/>
    <property type="match status" value="1"/>
</dbReference>
<comment type="similarity">
    <text evidence="1">Belongs to the LysR transcriptional regulatory family.</text>
</comment>
<keyword evidence="7" id="KW-1185">Reference proteome</keyword>
<dbReference type="HOGENOM" id="CLU_039613_6_5_4"/>
<dbReference type="PANTHER" id="PTHR30419">
    <property type="entry name" value="HTH-TYPE TRANSCRIPTIONAL REGULATOR YBHD"/>
    <property type="match status" value="1"/>
</dbReference>
<dbReference type="AlphaFoldDB" id="V8QST8"/>
<gene>
    <name evidence="6" type="ORF">W822_07580</name>
</gene>
<evidence type="ECO:0000256" key="3">
    <source>
        <dbReference type="ARBA" id="ARBA00023125"/>
    </source>
</evidence>
<dbReference type="Gene3D" id="3.40.190.10">
    <property type="entry name" value="Periplasmic binding protein-like II"/>
    <property type="match status" value="2"/>
</dbReference>
<dbReference type="InterPro" id="IPR005119">
    <property type="entry name" value="LysR_subst-bd"/>
</dbReference>
<organism evidence="6 7">
    <name type="scientific">Advenella kashmirensis W13003</name>
    <dbReference type="NCBI Taxonomy" id="1424334"/>
    <lineage>
        <taxon>Bacteria</taxon>
        <taxon>Pseudomonadati</taxon>
        <taxon>Pseudomonadota</taxon>
        <taxon>Betaproteobacteria</taxon>
        <taxon>Burkholderiales</taxon>
        <taxon>Alcaligenaceae</taxon>
    </lineage>
</organism>
<dbReference type="FunFam" id="1.10.10.10:FF:000001">
    <property type="entry name" value="LysR family transcriptional regulator"/>
    <property type="match status" value="1"/>
</dbReference>
<dbReference type="STRING" id="1424334.W822_07580"/>
<dbReference type="PROSITE" id="PS50931">
    <property type="entry name" value="HTH_LYSR"/>
    <property type="match status" value="1"/>
</dbReference>